<dbReference type="STRING" id="1732.SAMN02910417_01095"/>
<evidence type="ECO:0000313" key="1">
    <source>
        <dbReference type="EMBL" id="SDB14950.1"/>
    </source>
</evidence>
<keyword evidence="2" id="KW-1185">Reference proteome</keyword>
<evidence type="ECO:0000313" key="2">
    <source>
        <dbReference type="Proteomes" id="UP000199228"/>
    </source>
</evidence>
<reference evidence="1 2" key="1">
    <citation type="submission" date="2016-10" db="EMBL/GenBank/DDBJ databases">
        <authorList>
            <person name="de Groot N.N."/>
        </authorList>
    </citation>
    <scope>NUCLEOTIDE SEQUENCE [LARGE SCALE GENOMIC DNA]</scope>
    <source>
        <strain evidence="1 2">DSM 3217</strain>
    </source>
</reference>
<dbReference type="Proteomes" id="UP000199228">
    <property type="component" value="Unassembled WGS sequence"/>
</dbReference>
<accession>A0A1G6B2P9</accession>
<proteinExistence type="predicted"/>
<name>A0A1G6B2P9_EUBOX</name>
<dbReference type="RefSeq" id="WP_090173056.1">
    <property type="nucleotide sequence ID" value="NZ_FMXR01000008.1"/>
</dbReference>
<dbReference type="AlphaFoldDB" id="A0A1G6B2P9"/>
<organism evidence="1 2">
    <name type="scientific">Eubacterium oxidoreducens</name>
    <dbReference type="NCBI Taxonomy" id="1732"/>
    <lineage>
        <taxon>Bacteria</taxon>
        <taxon>Bacillati</taxon>
        <taxon>Bacillota</taxon>
        <taxon>Clostridia</taxon>
        <taxon>Eubacteriales</taxon>
        <taxon>Eubacteriaceae</taxon>
        <taxon>Eubacterium</taxon>
    </lineage>
</organism>
<dbReference type="EMBL" id="FMXR01000008">
    <property type="protein sequence ID" value="SDB14950.1"/>
    <property type="molecule type" value="Genomic_DNA"/>
</dbReference>
<sequence length="106" mass="11998">MRIEFDEIASSNGNTIELYFSAPKEILGEYFPNKSYSSAVSAEILIEIDGDDVINTYLSPSRLLDGSLEEYDWQEVYFNKKLVNRLVTLAKSDDAMYGLENVSIDV</sequence>
<protein>
    <submittedName>
        <fullName evidence="1">Uncharacterized protein</fullName>
    </submittedName>
</protein>
<gene>
    <name evidence="1" type="ORF">SAMN02910417_01095</name>
</gene>